<dbReference type="PANTHER" id="PTHR21225:SF12">
    <property type="entry name" value="PHOSPHO-2-DEHYDRO-3-DEOXYHEPTONATE ALDOLASE, TYROSINE-INHIBITED"/>
    <property type="match status" value="1"/>
</dbReference>
<feature type="domain" description="DAHP synthetase I/KDSA" evidence="9">
    <location>
        <begin position="44"/>
        <end position="339"/>
    </location>
</feature>
<keyword evidence="11" id="KW-1185">Reference proteome</keyword>
<sequence>MHKLENLHVTEVRPLITPKELKAELPRTEKADRTVFESRQIIEDILTKKDDRLLVITGPCSIHDVDQAVEYATRLKALKDKLEDKLFIVMRVYVDKPRTTVGWRGFIHDPEMKYQSDFNLGLRKTREVMLKINELGVPVATELLDPFVPQYIADLLVWGAIGARTTESQTHRTMASGVSIPVGFKNSTDGNVKVAVDAIIAAQNRHTFLGIDENGQAAMIGTEGNPYGHVILRGGRNGPNYSAQHVQEAARELREAGLNPAIVVDCSHANSNKDFRKQSIAWNEVVTQRLAGDHDLVGVMLESHLNEGAQKIPEDLSQLRYGVSVTDACVSWEVTEQLLQQAHDALSQSVVSR</sequence>
<evidence type="ECO:0000256" key="3">
    <source>
        <dbReference type="ARBA" id="ARBA00007985"/>
    </source>
</evidence>
<dbReference type="NCBIfam" id="TIGR00034">
    <property type="entry name" value="aroFGH"/>
    <property type="match status" value="1"/>
</dbReference>
<dbReference type="Gene3D" id="3.20.20.70">
    <property type="entry name" value="Aldolase class I"/>
    <property type="match status" value="1"/>
</dbReference>
<organism evidence="10 11">
    <name type="scientific">Deinococcus cellulosilyticus (strain DSM 18568 / NBRC 106333 / KACC 11606 / 5516J-15)</name>
    <dbReference type="NCBI Taxonomy" id="1223518"/>
    <lineage>
        <taxon>Bacteria</taxon>
        <taxon>Thermotogati</taxon>
        <taxon>Deinococcota</taxon>
        <taxon>Deinococci</taxon>
        <taxon>Deinococcales</taxon>
        <taxon>Deinococcaceae</taxon>
        <taxon>Deinococcus</taxon>
    </lineage>
</organism>
<keyword evidence="4 8" id="KW-0028">Amino-acid biosynthesis</keyword>
<dbReference type="AlphaFoldDB" id="A0A511N5Y9"/>
<dbReference type="RefSeq" id="WP_146887183.1">
    <property type="nucleotide sequence ID" value="NZ_BJXB01000019.1"/>
</dbReference>
<dbReference type="PIRSF" id="PIRSF001361">
    <property type="entry name" value="DAHP_synthase"/>
    <property type="match status" value="1"/>
</dbReference>
<name>A0A511N5Y9_DEIC1</name>
<dbReference type="EMBL" id="BJXB01000019">
    <property type="protein sequence ID" value="GEM48254.1"/>
    <property type="molecule type" value="Genomic_DNA"/>
</dbReference>
<evidence type="ECO:0000259" key="9">
    <source>
        <dbReference type="Pfam" id="PF00793"/>
    </source>
</evidence>
<dbReference type="GO" id="GO:0003849">
    <property type="term" value="F:3-deoxy-7-phosphoheptulonate synthase activity"/>
    <property type="evidence" value="ECO:0007669"/>
    <property type="project" value="UniProtKB-EC"/>
</dbReference>
<evidence type="ECO:0000256" key="4">
    <source>
        <dbReference type="ARBA" id="ARBA00022605"/>
    </source>
</evidence>
<comment type="function">
    <text evidence="1 8">Stereospecific condensation of phosphoenolpyruvate (PEP) and D-erythrose-4-phosphate (E4P) giving rise to 3-deoxy-D-arabino-heptulosonate-7-phosphate (DAHP).</text>
</comment>
<accession>A0A511N5Y9</accession>
<dbReference type="GO" id="GO:0008652">
    <property type="term" value="P:amino acid biosynthetic process"/>
    <property type="evidence" value="ECO:0007669"/>
    <property type="project" value="UniProtKB-KW"/>
</dbReference>
<evidence type="ECO:0000313" key="11">
    <source>
        <dbReference type="Proteomes" id="UP000321306"/>
    </source>
</evidence>
<evidence type="ECO:0000256" key="8">
    <source>
        <dbReference type="PIRNR" id="PIRNR001361"/>
    </source>
</evidence>
<dbReference type="Pfam" id="PF00793">
    <property type="entry name" value="DAHP_synth_1"/>
    <property type="match status" value="1"/>
</dbReference>
<dbReference type="Proteomes" id="UP000321306">
    <property type="component" value="Unassembled WGS sequence"/>
</dbReference>
<evidence type="ECO:0000256" key="5">
    <source>
        <dbReference type="ARBA" id="ARBA00022679"/>
    </source>
</evidence>
<proteinExistence type="inferred from homology"/>
<dbReference type="SUPFAM" id="SSF51569">
    <property type="entry name" value="Aldolase"/>
    <property type="match status" value="1"/>
</dbReference>
<reference evidence="10 11" key="1">
    <citation type="submission" date="2019-07" db="EMBL/GenBank/DDBJ databases">
        <title>Whole genome shotgun sequence of Deinococcus cellulosilyticus NBRC 106333.</title>
        <authorList>
            <person name="Hosoyama A."/>
            <person name="Uohara A."/>
            <person name="Ohji S."/>
            <person name="Ichikawa N."/>
        </authorList>
    </citation>
    <scope>NUCLEOTIDE SEQUENCE [LARGE SCALE GENOMIC DNA]</scope>
    <source>
        <strain evidence="10 11">NBRC 106333</strain>
    </source>
</reference>
<dbReference type="UniPathway" id="UPA00053">
    <property type="reaction ID" value="UER00084"/>
</dbReference>
<evidence type="ECO:0000256" key="1">
    <source>
        <dbReference type="ARBA" id="ARBA00003726"/>
    </source>
</evidence>
<dbReference type="EC" id="2.5.1.54" evidence="8"/>
<dbReference type="GO" id="GO:0009073">
    <property type="term" value="P:aromatic amino acid family biosynthetic process"/>
    <property type="evidence" value="ECO:0007669"/>
    <property type="project" value="UniProtKB-KW"/>
</dbReference>
<comment type="pathway">
    <text evidence="2 8">Metabolic intermediate biosynthesis; chorismate biosynthesis; chorismate from D-erythrose 4-phosphate and phosphoenolpyruvate: step 1/7.</text>
</comment>
<keyword evidence="5 8" id="KW-0808">Transferase</keyword>
<dbReference type="InterPro" id="IPR013785">
    <property type="entry name" value="Aldolase_TIM"/>
</dbReference>
<protein>
    <recommendedName>
        <fullName evidence="8">Phospho-2-dehydro-3-deoxyheptonate aldolase</fullName>
        <ecNumber evidence="8">2.5.1.54</ecNumber>
    </recommendedName>
</protein>
<dbReference type="GO" id="GO:0005737">
    <property type="term" value="C:cytoplasm"/>
    <property type="evidence" value="ECO:0007669"/>
    <property type="project" value="TreeGrafter"/>
</dbReference>
<dbReference type="OrthoDB" id="9807331at2"/>
<dbReference type="GO" id="GO:0009423">
    <property type="term" value="P:chorismate biosynthetic process"/>
    <property type="evidence" value="ECO:0007669"/>
    <property type="project" value="UniProtKB-UniPathway"/>
</dbReference>
<evidence type="ECO:0000256" key="2">
    <source>
        <dbReference type="ARBA" id="ARBA00004688"/>
    </source>
</evidence>
<dbReference type="InterPro" id="IPR006219">
    <property type="entry name" value="DAHP_synth_1"/>
</dbReference>
<evidence type="ECO:0000313" key="10">
    <source>
        <dbReference type="EMBL" id="GEM48254.1"/>
    </source>
</evidence>
<evidence type="ECO:0000256" key="6">
    <source>
        <dbReference type="ARBA" id="ARBA00023141"/>
    </source>
</evidence>
<evidence type="ECO:0000256" key="7">
    <source>
        <dbReference type="ARBA" id="ARBA00047508"/>
    </source>
</evidence>
<dbReference type="FunFam" id="3.20.20.70:FF:000005">
    <property type="entry name" value="Phospho-2-dehydro-3-deoxyheptonate aldolase"/>
    <property type="match status" value="1"/>
</dbReference>
<gene>
    <name evidence="10" type="ORF">DC3_38890</name>
</gene>
<dbReference type="NCBIfam" id="NF009395">
    <property type="entry name" value="PRK12755.1"/>
    <property type="match status" value="1"/>
</dbReference>
<dbReference type="InterPro" id="IPR006218">
    <property type="entry name" value="DAHP1/KDSA"/>
</dbReference>
<comment type="catalytic activity">
    <reaction evidence="7 8">
        <text>D-erythrose 4-phosphate + phosphoenolpyruvate + H2O = 7-phospho-2-dehydro-3-deoxy-D-arabino-heptonate + phosphate</text>
        <dbReference type="Rhea" id="RHEA:14717"/>
        <dbReference type="ChEBI" id="CHEBI:15377"/>
        <dbReference type="ChEBI" id="CHEBI:16897"/>
        <dbReference type="ChEBI" id="CHEBI:43474"/>
        <dbReference type="ChEBI" id="CHEBI:58394"/>
        <dbReference type="ChEBI" id="CHEBI:58702"/>
        <dbReference type="EC" id="2.5.1.54"/>
    </reaction>
</comment>
<keyword evidence="6 8" id="KW-0057">Aromatic amino acid biosynthesis</keyword>
<comment type="caution">
    <text evidence="10">The sequence shown here is derived from an EMBL/GenBank/DDBJ whole genome shotgun (WGS) entry which is preliminary data.</text>
</comment>
<comment type="similarity">
    <text evidence="3 8">Belongs to the class-I DAHP synthase family.</text>
</comment>
<dbReference type="PANTHER" id="PTHR21225">
    <property type="entry name" value="PHOSPHO-2-DEHYDRO-3-DEOXYHEPTONATE ALDOLASE DAHP SYNTHETASE"/>
    <property type="match status" value="1"/>
</dbReference>